<proteinExistence type="predicted"/>
<dbReference type="InterPro" id="IPR050312">
    <property type="entry name" value="IolE/XylAMocC-like"/>
</dbReference>
<keyword evidence="3" id="KW-1185">Reference proteome</keyword>
<dbReference type="EMBL" id="BNJG01000003">
    <property type="protein sequence ID" value="GHO59443.1"/>
    <property type="molecule type" value="Genomic_DNA"/>
</dbReference>
<dbReference type="InterPro" id="IPR013022">
    <property type="entry name" value="Xyl_isomerase-like_TIM-brl"/>
</dbReference>
<evidence type="ECO:0000259" key="1">
    <source>
        <dbReference type="Pfam" id="PF01261"/>
    </source>
</evidence>
<dbReference type="SUPFAM" id="SSF51658">
    <property type="entry name" value="Xylose isomerase-like"/>
    <property type="match status" value="1"/>
</dbReference>
<dbReference type="RefSeq" id="WP_201375630.1">
    <property type="nucleotide sequence ID" value="NZ_BNJG01000003.1"/>
</dbReference>
<sequence>MKIAFSTLSCPNWSLEQIIATAQQLGYHGLELRVLDNTVLELERDRVKIGEAVKQIRDAGLEVCAIDTSCTLNQPTEEERQAQIEGMRAWIGLAGELHIPLLRVFGGQNKAGSAAEPSEEEVNTLIAEELKAVAAEAEQAGVTIALETHDAFSSAYRVARVLNKVQSPNIAALWDSMHTYRVGETSEEVIHELGSRIAHYHVKDAVRTTDNGWELRLLGDGEVPVDDQLTQLKLLGYDGWISVEWEKMWHPEIPEPEVALPEHISWLSTFLPTLESIRLEQ</sequence>
<gene>
    <name evidence="2" type="ORF">KSB_79180</name>
</gene>
<accession>A0ABQ3V3B0</accession>
<organism evidence="2 3">
    <name type="scientific">Ktedonobacter robiniae</name>
    <dbReference type="NCBI Taxonomy" id="2778365"/>
    <lineage>
        <taxon>Bacteria</taxon>
        <taxon>Bacillati</taxon>
        <taxon>Chloroflexota</taxon>
        <taxon>Ktedonobacteria</taxon>
        <taxon>Ktedonobacterales</taxon>
        <taxon>Ktedonobacteraceae</taxon>
        <taxon>Ktedonobacter</taxon>
    </lineage>
</organism>
<dbReference type="Gene3D" id="3.20.20.150">
    <property type="entry name" value="Divalent-metal-dependent TIM barrel enzymes"/>
    <property type="match status" value="1"/>
</dbReference>
<evidence type="ECO:0000313" key="3">
    <source>
        <dbReference type="Proteomes" id="UP000654345"/>
    </source>
</evidence>
<dbReference type="Proteomes" id="UP000654345">
    <property type="component" value="Unassembled WGS sequence"/>
</dbReference>
<reference evidence="2 3" key="1">
    <citation type="journal article" date="2021" name="Int. J. Syst. Evol. Microbiol.">
        <title>Reticulibacter mediterranei gen. nov., sp. nov., within the new family Reticulibacteraceae fam. nov., and Ktedonospora formicarum gen. nov., sp. nov., Ktedonobacter robiniae sp. nov., Dictyobacter formicarum sp. nov. and Dictyobacter arantiisoli sp. nov., belonging to the class Ktedonobacteria.</title>
        <authorList>
            <person name="Yabe S."/>
            <person name="Zheng Y."/>
            <person name="Wang C.M."/>
            <person name="Sakai Y."/>
            <person name="Abe K."/>
            <person name="Yokota A."/>
            <person name="Donadio S."/>
            <person name="Cavaletti L."/>
            <person name="Monciardini P."/>
        </authorList>
    </citation>
    <scope>NUCLEOTIDE SEQUENCE [LARGE SCALE GENOMIC DNA]</scope>
    <source>
        <strain evidence="2 3">SOSP1-30</strain>
    </source>
</reference>
<name>A0ABQ3V3B0_9CHLR</name>
<evidence type="ECO:0000313" key="2">
    <source>
        <dbReference type="EMBL" id="GHO59443.1"/>
    </source>
</evidence>
<dbReference type="InterPro" id="IPR036237">
    <property type="entry name" value="Xyl_isomerase-like_sf"/>
</dbReference>
<protein>
    <recommendedName>
        <fullName evidence="1">Xylose isomerase-like TIM barrel domain-containing protein</fullName>
    </recommendedName>
</protein>
<comment type="caution">
    <text evidence="2">The sequence shown here is derived from an EMBL/GenBank/DDBJ whole genome shotgun (WGS) entry which is preliminary data.</text>
</comment>
<dbReference type="Pfam" id="PF01261">
    <property type="entry name" value="AP_endonuc_2"/>
    <property type="match status" value="1"/>
</dbReference>
<feature type="domain" description="Xylose isomerase-like TIM barrel" evidence="1">
    <location>
        <begin position="20"/>
        <end position="268"/>
    </location>
</feature>
<dbReference type="PANTHER" id="PTHR12110">
    <property type="entry name" value="HYDROXYPYRUVATE ISOMERASE"/>
    <property type="match status" value="1"/>
</dbReference>